<dbReference type="InterPro" id="IPR000953">
    <property type="entry name" value="Chromo/chromo_shadow_dom"/>
</dbReference>
<dbReference type="Proteomes" id="UP001201980">
    <property type="component" value="Unassembled WGS sequence"/>
</dbReference>
<feature type="region of interest" description="Disordered" evidence="4">
    <location>
        <begin position="17"/>
        <end position="182"/>
    </location>
</feature>
<dbReference type="InterPro" id="IPR016197">
    <property type="entry name" value="Chromo-like_dom_sf"/>
</dbReference>
<dbReference type="InterPro" id="IPR023780">
    <property type="entry name" value="Chromo_domain"/>
</dbReference>
<dbReference type="InterPro" id="IPR023779">
    <property type="entry name" value="Chromodomain_CS"/>
</dbReference>
<dbReference type="PANTHER" id="PTHR22812">
    <property type="entry name" value="CHROMOBOX PROTEIN"/>
    <property type="match status" value="1"/>
</dbReference>
<protein>
    <recommendedName>
        <fullName evidence="5">Chromo domain-containing protein</fullName>
    </recommendedName>
</protein>
<evidence type="ECO:0000256" key="2">
    <source>
        <dbReference type="ARBA" id="ARBA00011353"/>
    </source>
</evidence>
<dbReference type="AlphaFoldDB" id="A0AAD5WSG7"/>
<feature type="region of interest" description="Disordered" evidence="4">
    <location>
        <begin position="245"/>
        <end position="299"/>
    </location>
</feature>
<dbReference type="PRINTS" id="PR00504">
    <property type="entry name" value="CHROMODOMAIN"/>
</dbReference>
<keyword evidence="7" id="KW-1185">Reference proteome</keyword>
<dbReference type="PROSITE" id="PS50013">
    <property type="entry name" value="CHROMO_2"/>
    <property type="match status" value="1"/>
</dbReference>
<sequence length="299" mass="32301">MPFIGDLPPDHEIFAGRAAASSGDDYLQGQVEEGLDSPLRVDSPEPEDESSDGGENESEINALAGMLNEGEENGEEEAPASPKRRNRVPKDPASTKKTPKSAAKALGGRGRPRGGGVSKPIKTPTKAARSSARVHEIAKKPAPKVEAAAPAKNAAGTKRGRPAGGVGSGRPAKKAKTNEPEYEVEKIVDSHVDEDSLQHHYEVKWKGYNSSENTWEPKENLTGCIDLIRAFDMKHKTVQTKQLAEAKKKAKEENAAARAKYKENREAEKAKKAAEPKVPGKRGRKPKASRRTRGRPQKA</sequence>
<feature type="compositionally biased region" description="Gly residues" evidence="4">
    <location>
        <begin position="107"/>
        <end position="117"/>
    </location>
</feature>
<dbReference type="CDD" id="cd00024">
    <property type="entry name" value="CD_CSD"/>
    <property type="match status" value="1"/>
</dbReference>
<dbReference type="SUPFAM" id="SSF54160">
    <property type="entry name" value="Chromo domain-like"/>
    <property type="match status" value="1"/>
</dbReference>
<evidence type="ECO:0000256" key="4">
    <source>
        <dbReference type="SAM" id="MobiDB-lite"/>
    </source>
</evidence>
<dbReference type="InterPro" id="IPR017984">
    <property type="entry name" value="Chromo_dom_subgr"/>
</dbReference>
<accession>A0AAD5WSG7</accession>
<evidence type="ECO:0000256" key="3">
    <source>
        <dbReference type="ARBA" id="ARBA00023242"/>
    </source>
</evidence>
<evidence type="ECO:0000313" key="7">
    <source>
        <dbReference type="Proteomes" id="UP001201980"/>
    </source>
</evidence>
<gene>
    <name evidence="6" type="ORF">MKZ38_000573</name>
</gene>
<dbReference type="GO" id="GO:0006338">
    <property type="term" value="P:chromatin remodeling"/>
    <property type="evidence" value="ECO:0007669"/>
    <property type="project" value="UniProtKB-ARBA"/>
</dbReference>
<feature type="compositionally biased region" description="Acidic residues" evidence="4">
    <location>
        <begin position="69"/>
        <end position="78"/>
    </location>
</feature>
<dbReference type="SMART" id="SM00298">
    <property type="entry name" value="CHROMO"/>
    <property type="match status" value="1"/>
</dbReference>
<feature type="compositionally biased region" description="Basic residues" evidence="4">
    <location>
        <begin position="279"/>
        <end position="299"/>
    </location>
</feature>
<organism evidence="6 7">
    <name type="scientific">Zalerion maritima</name>
    <dbReference type="NCBI Taxonomy" id="339359"/>
    <lineage>
        <taxon>Eukaryota</taxon>
        <taxon>Fungi</taxon>
        <taxon>Dikarya</taxon>
        <taxon>Ascomycota</taxon>
        <taxon>Pezizomycotina</taxon>
        <taxon>Sordariomycetes</taxon>
        <taxon>Lulworthiomycetidae</taxon>
        <taxon>Lulworthiales</taxon>
        <taxon>Lulworthiaceae</taxon>
        <taxon>Zalerion</taxon>
    </lineage>
</organism>
<feature type="compositionally biased region" description="Acidic residues" evidence="4">
    <location>
        <begin position="44"/>
        <end position="58"/>
    </location>
</feature>
<comment type="subunit">
    <text evidence="2">Component of the NuA4 histone acetyltransferase complex.</text>
</comment>
<dbReference type="PROSITE" id="PS00598">
    <property type="entry name" value="CHROMO_1"/>
    <property type="match status" value="1"/>
</dbReference>
<proteinExistence type="predicted"/>
<evidence type="ECO:0000259" key="5">
    <source>
        <dbReference type="PROSITE" id="PS50013"/>
    </source>
</evidence>
<dbReference type="InterPro" id="IPR051219">
    <property type="entry name" value="Heterochromatin_chromo-domain"/>
</dbReference>
<comment type="subcellular location">
    <subcellularLocation>
        <location evidence="1">Nucleus</location>
    </subcellularLocation>
</comment>
<evidence type="ECO:0000256" key="1">
    <source>
        <dbReference type="ARBA" id="ARBA00004123"/>
    </source>
</evidence>
<dbReference type="GO" id="GO:0005634">
    <property type="term" value="C:nucleus"/>
    <property type="evidence" value="ECO:0007669"/>
    <property type="project" value="UniProtKB-SubCell"/>
</dbReference>
<feature type="compositionally biased region" description="Low complexity" evidence="4">
    <location>
        <begin position="144"/>
        <end position="155"/>
    </location>
</feature>
<name>A0AAD5WSG7_9PEZI</name>
<dbReference type="EMBL" id="JAKWBI020000112">
    <property type="protein sequence ID" value="KAJ2902444.1"/>
    <property type="molecule type" value="Genomic_DNA"/>
</dbReference>
<reference evidence="6" key="1">
    <citation type="submission" date="2022-07" db="EMBL/GenBank/DDBJ databases">
        <title>Draft genome sequence of Zalerion maritima ATCC 34329, a (micro)plastics degrading marine fungus.</title>
        <authorList>
            <person name="Paco A."/>
            <person name="Goncalves M.F.M."/>
            <person name="Rocha-Santos T.A.P."/>
            <person name="Alves A."/>
        </authorList>
    </citation>
    <scope>NUCLEOTIDE SEQUENCE</scope>
    <source>
        <strain evidence="6">ATCC 34329</strain>
    </source>
</reference>
<feature type="compositionally biased region" description="Basic and acidic residues" evidence="4">
    <location>
        <begin position="245"/>
        <end position="275"/>
    </location>
</feature>
<dbReference type="Gene3D" id="2.40.50.40">
    <property type="match status" value="1"/>
</dbReference>
<evidence type="ECO:0000313" key="6">
    <source>
        <dbReference type="EMBL" id="KAJ2902444.1"/>
    </source>
</evidence>
<keyword evidence="3" id="KW-0539">Nucleus</keyword>
<feature type="domain" description="Chromo" evidence="5">
    <location>
        <begin position="182"/>
        <end position="243"/>
    </location>
</feature>
<comment type="caution">
    <text evidence="6">The sequence shown here is derived from an EMBL/GenBank/DDBJ whole genome shotgun (WGS) entry which is preliminary data.</text>
</comment>
<dbReference type="Pfam" id="PF00385">
    <property type="entry name" value="Chromo"/>
    <property type="match status" value="1"/>
</dbReference>